<evidence type="ECO:0000313" key="1">
    <source>
        <dbReference type="EMBL" id="KAH3776494.1"/>
    </source>
</evidence>
<accession>A0A9D4IKN5</accession>
<organism evidence="1 2">
    <name type="scientific">Dreissena polymorpha</name>
    <name type="common">Zebra mussel</name>
    <name type="synonym">Mytilus polymorpha</name>
    <dbReference type="NCBI Taxonomy" id="45954"/>
    <lineage>
        <taxon>Eukaryota</taxon>
        <taxon>Metazoa</taxon>
        <taxon>Spiralia</taxon>
        <taxon>Lophotrochozoa</taxon>
        <taxon>Mollusca</taxon>
        <taxon>Bivalvia</taxon>
        <taxon>Autobranchia</taxon>
        <taxon>Heteroconchia</taxon>
        <taxon>Euheterodonta</taxon>
        <taxon>Imparidentia</taxon>
        <taxon>Neoheterodontei</taxon>
        <taxon>Myida</taxon>
        <taxon>Dreissenoidea</taxon>
        <taxon>Dreissenidae</taxon>
        <taxon>Dreissena</taxon>
    </lineage>
</organism>
<name>A0A9D4IKN5_DREPO</name>
<sequence length="322" mass="37112">MARQRPTRLIMGPCIVEIYRIVIRYAILGRPRVGNGAMHNVQYQFEVSRCRNEEFIVKGNFGWAWSMWAGAPQVEIDCIVMKKFKMKKFFIVKGNFGWAWSMWAWRPRVGNQAMHINRCRNEQVNFQGSIARMDGRTDGRTDSGDNHNIPTLFKKPGIIFKLVQDIIGIILLTKFHEDQTINVASRVKNALPLGSHTNLMTKFHEDWTINVSSRELTRQMLTPHNAQHTMDDARQTKGDHKSSPCSVSNSAEISLGHVLTKKTASPYTIRTNVLTKPHEDWTKKSTNNPIPKWPFAHLRHKLTCLCHKEVMTRIHFLPPSMK</sequence>
<dbReference type="Proteomes" id="UP000828390">
    <property type="component" value="Unassembled WGS sequence"/>
</dbReference>
<dbReference type="AlphaFoldDB" id="A0A9D4IKN5"/>
<protein>
    <submittedName>
        <fullName evidence="1">Uncharacterized protein</fullName>
    </submittedName>
</protein>
<dbReference type="EMBL" id="JAIWYP010000009">
    <property type="protein sequence ID" value="KAH3776494.1"/>
    <property type="molecule type" value="Genomic_DNA"/>
</dbReference>
<keyword evidence="2" id="KW-1185">Reference proteome</keyword>
<reference evidence="1" key="2">
    <citation type="submission" date="2020-11" db="EMBL/GenBank/DDBJ databases">
        <authorList>
            <person name="McCartney M.A."/>
            <person name="Auch B."/>
            <person name="Kono T."/>
            <person name="Mallez S."/>
            <person name="Becker A."/>
            <person name="Gohl D.M."/>
            <person name="Silverstein K.A.T."/>
            <person name="Koren S."/>
            <person name="Bechman K.B."/>
            <person name="Herman A."/>
            <person name="Abrahante J.E."/>
            <person name="Garbe J."/>
        </authorList>
    </citation>
    <scope>NUCLEOTIDE SEQUENCE</scope>
    <source>
        <strain evidence="1">Duluth1</strain>
        <tissue evidence="1">Whole animal</tissue>
    </source>
</reference>
<comment type="caution">
    <text evidence="1">The sequence shown here is derived from an EMBL/GenBank/DDBJ whole genome shotgun (WGS) entry which is preliminary data.</text>
</comment>
<reference evidence="1" key="1">
    <citation type="journal article" date="2019" name="bioRxiv">
        <title>The Genome of the Zebra Mussel, Dreissena polymorpha: A Resource for Invasive Species Research.</title>
        <authorList>
            <person name="McCartney M.A."/>
            <person name="Auch B."/>
            <person name="Kono T."/>
            <person name="Mallez S."/>
            <person name="Zhang Y."/>
            <person name="Obille A."/>
            <person name="Becker A."/>
            <person name="Abrahante J.E."/>
            <person name="Garbe J."/>
            <person name="Badalamenti J.P."/>
            <person name="Herman A."/>
            <person name="Mangelson H."/>
            <person name="Liachko I."/>
            <person name="Sullivan S."/>
            <person name="Sone E.D."/>
            <person name="Koren S."/>
            <person name="Silverstein K.A.T."/>
            <person name="Beckman K.B."/>
            <person name="Gohl D.M."/>
        </authorList>
    </citation>
    <scope>NUCLEOTIDE SEQUENCE</scope>
    <source>
        <strain evidence="1">Duluth1</strain>
        <tissue evidence="1">Whole animal</tissue>
    </source>
</reference>
<gene>
    <name evidence="1" type="ORF">DPMN_177920</name>
</gene>
<proteinExistence type="predicted"/>
<evidence type="ECO:0000313" key="2">
    <source>
        <dbReference type="Proteomes" id="UP000828390"/>
    </source>
</evidence>